<evidence type="ECO:0000313" key="2">
    <source>
        <dbReference type="EMBL" id="HJD97386.1"/>
    </source>
</evidence>
<dbReference type="PANTHER" id="PTHR12835">
    <property type="entry name" value="BIOTIN PROTEIN LIGASE"/>
    <property type="match status" value="1"/>
</dbReference>
<reference evidence="2" key="2">
    <citation type="submission" date="2021-09" db="EMBL/GenBank/DDBJ databases">
        <authorList>
            <person name="Gilroy R."/>
        </authorList>
    </citation>
    <scope>NUCLEOTIDE SEQUENCE</scope>
    <source>
        <strain evidence="2">ChiGjej2B2-19336</strain>
    </source>
</reference>
<dbReference type="InterPro" id="IPR004143">
    <property type="entry name" value="BPL_LPL_catalytic"/>
</dbReference>
<sequence>MNEAPVIRLLYEGLPPLYGEEPAARPLTLEGLSASPLAPPPGNGEWKMGGSGPLRWLEMPAEDLPGPVYLTGAATSTLDAARTLLEAGLFPEWASLLSLSQSAGRGQMRRAWSSPPGNLYSALRLPADGPFAGFAAAPACGALTAEALSGEGCPVMLKWPNDILQAAEGFRPGVMPGREGCRKVGGMLIEERHGALIAGTGLNLASCPPLSSLRDNYAFSAGVLCGKGGLPLVGQGGENGKENKDIVTIFTLWKRLAGRMFSCYAGKDAPRPWWPALAEKHLAFKGCRVTLADACPEGEALARIPCEGLVDGVTASGALRLSTAYGTETFLGGSLLPGEGFLSSSE</sequence>
<name>A0A921DRT3_9BACT</name>
<protein>
    <recommendedName>
        <fullName evidence="1">BPL/LPL catalytic domain-containing protein</fullName>
    </recommendedName>
</protein>
<feature type="domain" description="BPL/LPL catalytic" evidence="1">
    <location>
        <begin position="100"/>
        <end position="196"/>
    </location>
</feature>
<evidence type="ECO:0000259" key="1">
    <source>
        <dbReference type="Pfam" id="PF03099"/>
    </source>
</evidence>
<organism evidence="2 3">
    <name type="scientific">Mailhella massiliensis</name>
    <dbReference type="NCBI Taxonomy" id="1903261"/>
    <lineage>
        <taxon>Bacteria</taxon>
        <taxon>Pseudomonadati</taxon>
        <taxon>Thermodesulfobacteriota</taxon>
        <taxon>Desulfovibrionia</taxon>
        <taxon>Desulfovibrionales</taxon>
        <taxon>Desulfovibrionaceae</taxon>
        <taxon>Mailhella</taxon>
    </lineage>
</organism>
<dbReference type="AlphaFoldDB" id="A0A921DRT3"/>
<dbReference type="InterPro" id="IPR045864">
    <property type="entry name" value="aa-tRNA-synth_II/BPL/LPL"/>
</dbReference>
<comment type="caution">
    <text evidence="2">The sequence shown here is derived from an EMBL/GenBank/DDBJ whole genome shotgun (WGS) entry which is preliminary data.</text>
</comment>
<dbReference type="Gene3D" id="3.30.930.10">
    <property type="entry name" value="Bira Bifunctional Protein, Domain 2"/>
    <property type="match status" value="1"/>
</dbReference>
<dbReference type="Pfam" id="PF03099">
    <property type="entry name" value="BPL_LplA_LipB"/>
    <property type="match status" value="1"/>
</dbReference>
<dbReference type="Proteomes" id="UP000698963">
    <property type="component" value="Unassembled WGS sequence"/>
</dbReference>
<dbReference type="GO" id="GO:0004077">
    <property type="term" value="F:biotin--[biotin carboxyl-carrier protein] ligase activity"/>
    <property type="evidence" value="ECO:0007669"/>
    <property type="project" value="TreeGrafter"/>
</dbReference>
<dbReference type="GO" id="GO:0005737">
    <property type="term" value="C:cytoplasm"/>
    <property type="evidence" value="ECO:0007669"/>
    <property type="project" value="TreeGrafter"/>
</dbReference>
<evidence type="ECO:0000313" key="3">
    <source>
        <dbReference type="Proteomes" id="UP000698963"/>
    </source>
</evidence>
<dbReference type="SUPFAM" id="SSF55681">
    <property type="entry name" value="Class II aaRS and biotin synthetases"/>
    <property type="match status" value="1"/>
</dbReference>
<reference evidence="2" key="1">
    <citation type="journal article" date="2021" name="PeerJ">
        <title>Extensive microbial diversity within the chicken gut microbiome revealed by metagenomics and culture.</title>
        <authorList>
            <person name="Gilroy R."/>
            <person name="Ravi A."/>
            <person name="Getino M."/>
            <person name="Pursley I."/>
            <person name="Horton D.L."/>
            <person name="Alikhan N.F."/>
            <person name="Baker D."/>
            <person name="Gharbi K."/>
            <person name="Hall N."/>
            <person name="Watson M."/>
            <person name="Adriaenssens E.M."/>
            <person name="Foster-Nyarko E."/>
            <person name="Jarju S."/>
            <person name="Secka A."/>
            <person name="Antonio M."/>
            <person name="Oren A."/>
            <person name="Chaudhuri R.R."/>
            <person name="La Ragione R."/>
            <person name="Hildebrand F."/>
            <person name="Pallen M.J."/>
        </authorList>
    </citation>
    <scope>NUCLEOTIDE SEQUENCE</scope>
    <source>
        <strain evidence="2">ChiGjej2B2-19336</strain>
    </source>
</reference>
<gene>
    <name evidence="2" type="ORF">K8W16_07050</name>
</gene>
<dbReference type="PANTHER" id="PTHR12835:SF5">
    <property type="entry name" value="BIOTIN--PROTEIN LIGASE"/>
    <property type="match status" value="1"/>
</dbReference>
<accession>A0A921DRT3</accession>
<proteinExistence type="predicted"/>
<dbReference type="RefSeq" id="WP_304122443.1">
    <property type="nucleotide sequence ID" value="NZ_DYZA01000143.1"/>
</dbReference>
<dbReference type="EMBL" id="DYZA01000143">
    <property type="protein sequence ID" value="HJD97386.1"/>
    <property type="molecule type" value="Genomic_DNA"/>
</dbReference>